<reference evidence="1 2" key="1">
    <citation type="submission" date="2018-10" db="EMBL/GenBank/DDBJ databases">
        <title>An updated phylogeny of the Alphaproteobacteria reveals that the parasitic Rickettsiales and Holosporales have independent origins.</title>
        <authorList>
            <person name="Munoz-Gomez S.A."/>
            <person name="Hess S."/>
            <person name="Burger G."/>
            <person name="Lang B.F."/>
            <person name="Susko E."/>
            <person name="Slamovits C.H."/>
            <person name="Roger A.J."/>
        </authorList>
    </citation>
    <scope>NUCLEOTIDE SEQUENCE [LARGE SCALE GENOMIC DNA]</scope>
    <source>
        <strain evidence="1">HOLO01</strain>
    </source>
</reference>
<sequence length="338" mass="38374">MAIITWRQNPAVADALSKQVFEFEFDQAVAILESQQQTTPIGEGSDPNAEAFEIKSHVSLANPSAELHKLHQKPGLKTTLWVNFLSLAGIQGPLPTPYTELVLQRNRQKDFAFRDFLDIFNHRLASLWFRFRKKYRIGLSSVKPEKHPLGKTLLQLAGIQNPDRFMDDAASQRVFFTYNDLLWRRPHSAAGLLCLLNSYFQVPTTLDLFQGQWRQPKADELSLLGSRYHALGQSMILGRKSWDQAAGVLITLGPLSWSLFESFLPLNSSNGKLLKQICELYVGYDADLRLRLILQSKDVRPLILNRGFALGLNSWLSPEPSFNRKFVVDLKIQALIPD</sequence>
<dbReference type="RefSeq" id="WP_130154374.1">
    <property type="nucleotide sequence ID" value="NZ_SCFB01000010.1"/>
</dbReference>
<organism evidence="1 2">
    <name type="scientific">Candidatus Finniella inopinata</name>
    <dbReference type="NCBI Taxonomy" id="1696036"/>
    <lineage>
        <taxon>Bacteria</taxon>
        <taxon>Pseudomonadati</taxon>
        <taxon>Pseudomonadota</taxon>
        <taxon>Alphaproteobacteria</taxon>
        <taxon>Holosporales</taxon>
        <taxon>Candidatus Paracaedibacteraceae</taxon>
        <taxon>Candidatus Finniella</taxon>
    </lineage>
</organism>
<keyword evidence="2" id="KW-1185">Reference proteome</keyword>
<comment type="caution">
    <text evidence="1">The sequence shown here is derived from an EMBL/GenBank/DDBJ whole genome shotgun (WGS) entry which is preliminary data.</text>
</comment>
<dbReference type="PANTHER" id="PTHR35564:SF4">
    <property type="entry name" value="CYTOPLASMIC PROTEIN"/>
    <property type="match status" value="1"/>
</dbReference>
<dbReference type="Pfam" id="PF06996">
    <property type="entry name" value="T6SS_TssG"/>
    <property type="match status" value="1"/>
</dbReference>
<dbReference type="NCBIfam" id="TIGR03347">
    <property type="entry name" value="VI_chp_1"/>
    <property type="match status" value="1"/>
</dbReference>
<accession>A0A4Q7DFL3</accession>
<evidence type="ECO:0000313" key="1">
    <source>
        <dbReference type="EMBL" id="RZI45513.1"/>
    </source>
</evidence>
<dbReference type="InterPro" id="IPR010732">
    <property type="entry name" value="T6SS_TssG-like"/>
</dbReference>
<protein>
    <submittedName>
        <fullName evidence="1">Type VI secretion system baseplate subunit TssG</fullName>
    </submittedName>
</protein>
<gene>
    <name evidence="1" type="primary">tssG</name>
    <name evidence="1" type="ORF">EQU50_06780</name>
</gene>
<dbReference type="EMBL" id="SCFB01000010">
    <property type="protein sequence ID" value="RZI45513.1"/>
    <property type="molecule type" value="Genomic_DNA"/>
</dbReference>
<dbReference type="PANTHER" id="PTHR35564">
    <property type="match status" value="1"/>
</dbReference>
<proteinExistence type="predicted"/>
<dbReference type="Proteomes" id="UP000293550">
    <property type="component" value="Unassembled WGS sequence"/>
</dbReference>
<dbReference type="AlphaFoldDB" id="A0A4Q7DFL3"/>
<name>A0A4Q7DFL3_9PROT</name>
<evidence type="ECO:0000313" key="2">
    <source>
        <dbReference type="Proteomes" id="UP000293550"/>
    </source>
</evidence>
<dbReference type="OrthoDB" id="1523296at2"/>